<dbReference type="Gene3D" id="3.30.450.20">
    <property type="entry name" value="PAS domain"/>
    <property type="match status" value="2"/>
</dbReference>
<dbReference type="Pfam" id="PF07228">
    <property type="entry name" value="SpoIIE"/>
    <property type="match status" value="1"/>
</dbReference>
<organism evidence="4 5">
    <name type="scientific">Streptomyces wedmorensis</name>
    <dbReference type="NCBI Taxonomy" id="43759"/>
    <lineage>
        <taxon>Bacteria</taxon>
        <taxon>Bacillati</taxon>
        <taxon>Actinomycetota</taxon>
        <taxon>Actinomycetes</taxon>
        <taxon>Kitasatosporales</taxon>
        <taxon>Streptomycetaceae</taxon>
        <taxon>Streptomyces</taxon>
    </lineage>
</organism>
<dbReference type="CDD" id="cd00130">
    <property type="entry name" value="PAS"/>
    <property type="match status" value="1"/>
</dbReference>
<comment type="caution">
    <text evidence="4">The sequence shown here is derived from an EMBL/GenBank/DDBJ whole genome shotgun (WGS) entry which is preliminary data.</text>
</comment>
<feature type="domain" description="PAS" evidence="2">
    <location>
        <begin position="121"/>
        <end position="186"/>
    </location>
</feature>
<feature type="domain" description="PAS" evidence="2">
    <location>
        <begin position="3"/>
        <end position="67"/>
    </location>
</feature>
<evidence type="ECO:0000256" key="1">
    <source>
        <dbReference type="ARBA" id="ARBA00022801"/>
    </source>
</evidence>
<reference evidence="4 5" key="1">
    <citation type="submission" date="2024-09" db="EMBL/GenBank/DDBJ databases">
        <title>The Natural Products Discovery Center: Release of the First 8490 Sequenced Strains for Exploring Actinobacteria Biosynthetic Diversity.</title>
        <authorList>
            <person name="Kalkreuter E."/>
            <person name="Kautsar S.A."/>
            <person name="Yang D."/>
            <person name="Bader C.D."/>
            <person name="Teijaro C.N."/>
            <person name="Fluegel L."/>
            <person name="Davis C.M."/>
            <person name="Simpson J.R."/>
            <person name="Lauterbach L."/>
            <person name="Steele A.D."/>
            <person name="Gui C."/>
            <person name="Meng S."/>
            <person name="Li G."/>
            <person name="Viehrig K."/>
            <person name="Ye F."/>
            <person name="Su P."/>
            <person name="Kiefer A.F."/>
            <person name="Nichols A."/>
            <person name="Cepeda A.J."/>
            <person name="Yan W."/>
            <person name="Fan B."/>
            <person name="Jiang Y."/>
            <person name="Adhikari A."/>
            <person name="Zheng C.-J."/>
            <person name="Schuster L."/>
            <person name="Cowan T.M."/>
            <person name="Smanski M.J."/>
            <person name="Chevrette M.G."/>
            <person name="De Carvalho L.P.S."/>
            <person name="Shen B."/>
        </authorList>
    </citation>
    <scope>NUCLEOTIDE SEQUENCE [LARGE SCALE GENOMIC DNA]</scope>
    <source>
        <strain evidence="4 5">NPDC056472</strain>
    </source>
</reference>
<name>A0ABW6J5W7_STRWE</name>
<dbReference type="Gene3D" id="3.30.450.40">
    <property type="match status" value="1"/>
</dbReference>
<dbReference type="RefSeq" id="WP_386253934.1">
    <property type="nucleotide sequence ID" value="NZ_JBHTRV010000048.1"/>
</dbReference>
<accession>A0ABW6J5W7</accession>
<dbReference type="InterPro" id="IPR029016">
    <property type="entry name" value="GAF-like_dom_sf"/>
</dbReference>
<dbReference type="Pfam" id="PF08448">
    <property type="entry name" value="PAS_4"/>
    <property type="match status" value="1"/>
</dbReference>
<keyword evidence="1" id="KW-0378">Hydrolase</keyword>
<dbReference type="Gene3D" id="3.60.40.10">
    <property type="entry name" value="PPM-type phosphatase domain"/>
    <property type="match status" value="1"/>
</dbReference>
<dbReference type="InterPro" id="IPR001932">
    <property type="entry name" value="PPM-type_phosphatase-like_dom"/>
</dbReference>
<sequence length="798" mass="84554">MTPGSDDPLDAGHSAGLVVDARGTILRCTPAAESLLRRSAQDLHGRRVRDLLAVPARWRKVLEQRDGPVWEGRAELAPDGGGEVEFRVLPLVDGEQAEQAREFLVLGVPRVLVSQWRQGHAFMRELFLQDRIGLAVLDNELRLVRTNTHLLPYSGVPGDLYGVRLGDFLREEGARVIDAGLREVLATGIPLVGLDVEVHTRVDPGPGRTMALSAFRLQGAKGAVMGVTALFVDVTEERLIRSRLDLLHRATTVLSTNLSAEETTRDLVDVLVPALADVAVVDVAEAVFTHEQPAPELHHDHALRRTAVAGATPGAAPGASPGGLATGAVVAVDTGGVLSGRVWSDGAREGAEPPDALGSAYGMSAWLRARGSLLGRIRVGRGGDRPPFTGDDLALLEQIASRAALVVDNARRYARERNAAVGLQRSLLPSSSTDTPTVRTASVYLPTDTATGVSGDWFDVIPLSSARVALVVGDVVGHGLQATATMARLRTAVRTLADLDLEPDELLTHLDDLVSQFAIDVDGGQAMRPPGTEIAFGSFGATCLYMTYDPVTRRCLVASAGHPPPALVAPDGGVAYVGLSPGPPLGVGGLPFEPVEVEVADGSVLALYTDGLIERGHADLDEGMAALRHALSAALVPGRPLEEVGPEVVRELVPGPLSDDVTLLLASVRGVPAHDSAAWTFAADPSVVAEARASVLAQLSRWGLDELAFTTELVASELVTNAIRYAGGPVGLRLIRAASLICEVSDRSGTQPRMRRAHATEEGGRGLFLIAQLTDRWGSRYTRSGKTIWTEQALPPRR</sequence>
<dbReference type="InterPro" id="IPR000014">
    <property type="entry name" value="PAS"/>
</dbReference>
<dbReference type="CDD" id="cd16936">
    <property type="entry name" value="HATPase_RsbW-like"/>
    <property type="match status" value="1"/>
</dbReference>
<dbReference type="EMBL" id="JBHTRV010000048">
    <property type="protein sequence ID" value="MFE5985323.1"/>
    <property type="molecule type" value="Genomic_DNA"/>
</dbReference>
<keyword evidence="5" id="KW-1185">Reference proteome</keyword>
<proteinExistence type="predicted"/>
<evidence type="ECO:0000259" key="2">
    <source>
        <dbReference type="SMART" id="SM00091"/>
    </source>
</evidence>
<dbReference type="PANTHER" id="PTHR43156">
    <property type="entry name" value="STAGE II SPORULATION PROTEIN E-RELATED"/>
    <property type="match status" value="1"/>
</dbReference>
<dbReference type="Pfam" id="PF13581">
    <property type="entry name" value="HATPase_c_2"/>
    <property type="match status" value="1"/>
</dbReference>
<dbReference type="Proteomes" id="UP001600424">
    <property type="component" value="Unassembled WGS sequence"/>
</dbReference>
<dbReference type="InterPro" id="IPR035965">
    <property type="entry name" value="PAS-like_dom_sf"/>
</dbReference>
<dbReference type="SUPFAM" id="SSF55785">
    <property type="entry name" value="PYP-like sensor domain (PAS domain)"/>
    <property type="match status" value="2"/>
</dbReference>
<dbReference type="InterPro" id="IPR036457">
    <property type="entry name" value="PPM-type-like_dom_sf"/>
</dbReference>
<dbReference type="SUPFAM" id="SSF55781">
    <property type="entry name" value="GAF domain-like"/>
    <property type="match status" value="1"/>
</dbReference>
<dbReference type="InterPro" id="IPR013656">
    <property type="entry name" value="PAS_4"/>
</dbReference>
<dbReference type="SMART" id="SM00091">
    <property type="entry name" value="PAS"/>
    <property type="match status" value="2"/>
</dbReference>
<dbReference type="InterPro" id="IPR036890">
    <property type="entry name" value="HATPase_C_sf"/>
</dbReference>
<dbReference type="Gene3D" id="3.30.565.10">
    <property type="entry name" value="Histidine kinase-like ATPase, C-terminal domain"/>
    <property type="match status" value="1"/>
</dbReference>
<dbReference type="SUPFAM" id="SSF81606">
    <property type="entry name" value="PP2C-like"/>
    <property type="match status" value="1"/>
</dbReference>
<dbReference type="SMART" id="SM00331">
    <property type="entry name" value="PP2C_SIG"/>
    <property type="match status" value="1"/>
</dbReference>
<evidence type="ECO:0000313" key="4">
    <source>
        <dbReference type="EMBL" id="MFE5985323.1"/>
    </source>
</evidence>
<evidence type="ECO:0000313" key="5">
    <source>
        <dbReference type="Proteomes" id="UP001600424"/>
    </source>
</evidence>
<evidence type="ECO:0000259" key="3">
    <source>
        <dbReference type="SMART" id="SM00331"/>
    </source>
</evidence>
<dbReference type="InterPro" id="IPR003594">
    <property type="entry name" value="HATPase_dom"/>
</dbReference>
<dbReference type="PANTHER" id="PTHR43156:SF2">
    <property type="entry name" value="STAGE II SPORULATION PROTEIN E"/>
    <property type="match status" value="1"/>
</dbReference>
<dbReference type="InterPro" id="IPR052016">
    <property type="entry name" value="Bact_Sigma-Reg"/>
</dbReference>
<gene>
    <name evidence="4" type="ORF">ACFQ63_37195</name>
</gene>
<feature type="domain" description="PPM-type phosphatase" evidence="3">
    <location>
        <begin position="438"/>
        <end position="668"/>
    </location>
</feature>
<protein>
    <submittedName>
        <fullName evidence="4">SpoIIE family protein phosphatase</fullName>
    </submittedName>
</protein>